<dbReference type="OrthoDB" id="9800974at2"/>
<reference evidence="5 6" key="1">
    <citation type="submission" date="2016-11" db="EMBL/GenBank/DDBJ databases">
        <authorList>
            <person name="Jaros S."/>
            <person name="Januszkiewicz K."/>
            <person name="Wedrychowicz H."/>
        </authorList>
    </citation>
    <scope>NUCLEOTIDE SEQUENCE [LARGE SCALE GENOMIC DNA]</scope>
    <source>
        <strain evidence="5 6">DSM 26910</strain>
    </source>
</reference>
<dbReference type="STRING" id="1484053.SAMN05444274_1249"/>
<sequence>MKKFYFSEVLIVLLFACSLSHAQNKTEVRQIAGVPALFINEQLYPPFAYMSYLGEQKYYKEIAETGIHLYCFPAYLGDRGINSVSGIGTFRTPVWTGEEQYDFSSIKTDFEKIIKVDPQAKVIIRIYLDPPLWWEKLNPDASCQLADGGTFRQCFSSEKWQRETGEVLKSCINWLSGSVYAKYLVGIHVAAGFTEEWFYHPKQYDDRNPVRFNAFRKWLRNKYNDDELAFQGSWGDSLVSFSTAQPGNISESRTHRWRNPEREQKVVDTYQFHSETLVDNIIHFCKIVKETSNGTLLTGAFYGYHYYVTDPRRGHGALGKLLKCKYLDYLSSPDVYNRVIGEDWPPMVAIQSVQLHGKLWLAENDTRTSITTLLKDRAPEVAPPGQYESGVWLGPEDMETSTSFLWKNAGRMLTQGYGGWWFDMWGGWFSSPELLKVIQKTNEFYSSFPMAEGKQMQSQVCVIVDEQLCFWDASYGQLAEQILSNRYPLAKTGTSYDLFLRTDVESIPVNQYKVIWLMGFLELTAEERERIHNWQDKGIVVIWTGNEGTYIFNKKNDSRGKDVITLSDSQLRKIFEDAGVHIYIHSGDVFYVGRNWLCIHSVYGGEKKIRLPFAAQVINPTDNIVMSDSTKTIKINMDGKSTIILRVNPL</sequence>
<feature type="chain" id="PRO_5013132923" evidence="3">
    <location>
        <begin position="23"/>
        <end position="650"/>
    </location>
</feature>
<evidence type="ECO:0000256" key="2">
    <source>
        <dbReference type="ARBA" id="ARBA00023295"/>
    </source>
</evidence>
<evidence type="ECO:0000256" key="1">
    <source>
        <dbReference type="ARBA" id="ARBA00022801"/>
    </source>
</evidence>
<feature type="domain" description="Glycoside hydrolase family 42 N-terminal" evidence="4">
    <location>
        <begin position="98"/>
        <end position="310"/>
    </location>
</feature>
<feature type="signal peptide" evidence="3">
    <location>
        <begin position="1"/>
        <end position="22"/>
    </location>
</feature>
<name>A0A1M5GJ57_9BACT</name>
<dbReference type="Gene3D" id="3.20.20.80">
    <property type="entry name" value="Glycosidases"/>
    <property type="match status" value="1"/>
</dbReference>
<keyword evidence="3" id="KW-0732">Signal</keyword>
<dbReference type="Proteomes" id="UP000184164">
    <property type="component" value="Unassembled WGS sequence"/>
</dbReference>
<dbReference type="GO" id="GO:0004565">
    <property type="term" value="F:beta-galactosidase activity"/>
    <property type="evidence" value="ECO:0007669"/>
    <property type="project" value="InterPro"/>
</dbReference>
<dbReference type="EMBL" id="FQUM01000024">
    <property type="protein sequence ID" value="SHG03785.1"/>
    <property type="molecule type" value="Genomic_DNA"/>
</dbReference>
<dbReference type="RefSeq" id="WP_073003626.1">
    <property type="nucleotide sequence ID" value="NZ_FQUM01000024.1"/>
</dbReference>
<dbReference type="GO" id="GO:0009341">
    <property type="term" value="C:beta-galactosidase complex"/>
    <property type="evidence" value="ECO:0007669"/>
    <property type="project" value="InterPro"/>
</dbReference>
<evidence type="ECO:0000256" key="3">
    <source>
        <dbReference type="SAM" id="SignalP"/>
    </source>
</evidence>
<keyword evidence="1" id="KW-0378">Hydrolase</keyword>
<dbReference type="AlphaFoldDB" id="A0A1M5GJ57"/>
<dbReference type="GO" id="GO:0005975">
    <property type="term" value="P:carbohydrate metabolic process"/>
    <property type="evidence" value="ECO:0007669"/>
    <property type="project" value="InterPro"/>
</dbReference>
<dbReference type="InterPro" id="IPR013529">
    <property type="entry name" value="Glyco_hydro_42_N"/>
</dbReference>
<keyword evidence="2" id="KW-0326">Glycosidase</keyword>
<evidence type="ECO:0000313" key="6">
    <source>
        <dbReference type="Proteomes" id="UP000184164"/>
    </source>
</evidence>
<evidence type="ECO:0000259" key="4">
    <source>
        <dbReference type="Pfam" id="PF02449"/>
    </source>
</evidence>
<evidence type="ECO:0000313" key="5">
    <source>
        <dbReference type="EMBL" id="SHG03785.1"/>
    </source>
</evidence>
<organism evidence="5 6">
    <name type="scientific">Mariniphaga anaerophila</name>
    <dbReference type="NCBI Taxonomy" id="1484053"/>
    <lineage>
        <taxon>Bacteria</taxon>
        <taxon>Pseudomonadati</taxon>
        <taxon>Bacteroidota</taxon>
        <taxon>Bacteroidia</taxon>
        <taxon>Marinilabiliales</taxon>
        <taxon>Prolixibacteraceae</taxon>
        <taxon>Mariniphaga</taxon>
    </lineage>
</organism>
<gene>
    <name evidence="5" type="ORF">SAMN05444274_1249</name>
</gene>
<dbReference type="Pfam" id="PF02449">
    <property type="entry name" value="Glyco_hydro_42"/>
    <property type="match status" value="1"/>
</dbReference>
<proteinExistence type="predicted"/>
<keyword evidence="6" id="KW-1185">Reference proteome</keyword>
<accession>A0A1M5GJ57</accession>
<protein>
    <submittedName>
        <fullName evidence="5">Beta-galactosidase</fullName>
    </submittedName>
</protein>